<dbReference type="Proteomes" id="UP000008062">
    <property type="component" value="Chromosome 5"/>
</dbReference>
<evidence type="ECO:0000256" key="2">
    <source>
        <dbReference type="ARBA" id="ARBA00022559"/>
    </source>
</evidence>
<evidence type="ECO:0000259" key="9">
    <source>
        <dbReference type="PROSITE" id="PS51405"/>
    </source>
</evidence>
<protein>
    <recommendedName>
        <fullName evidence="9">Heme haloperoxidase family profile domain-containing protein</fullName>
    </recommendedName>
</protein>
<dbReference type="OrthoDB" id="407298at2759"/>
<feature type="domain" description="Heme haloperoxidase family profile" evidence="9">
    <location>
        <begin position="49"/>
        <end position="298"/>
    </location>
</feature>
<evidence type="ECO:0000313" key="10">
    <source>
        <dbReference type="EMBL" id="EGP87526.1"/>
    </source>
</evidence>
<keyword evidence="8" id="KW-0732">Signal</keyword>
<evidence type="ECO:0000256" key="7">
    <source>
        <dbReference type="ARBA" id="ARBA00025795"/>
    </source>
</evidence>
<dbReference type="eggNOG" id="ENOG502S6CG">
    <property type="taxonomic scope" value="Eukaryota"/>
</dbReference>
<dbReference type="AlphaFoldDB" id="F9XB21"/>
<evidence type="ECO:0000256" key="4">
    <source>
        <dbReference type="ARBA" id="ARBA00022723"/>
    </source>
</evidence>
<comment type="cofactor">
    <cofactor evidence="1">
        <name>heme b</name>
        <dbReference type="ChEBI" id="CHEBI:60344"/>
    </cofactor>
</comment>
<evidence type="ECO:0000313" key="11">
    <source>
        <dbReference type="Proteomes" id="UP000008062"/>
    </source>
</evidence>
<keyword evidence="6" id="KW-0408">Iron</keyword>
<dbReference type="KEGG" id="ztr:MYCGRDRAFT_109582"/>
<evidence type="ECO:0000256" key="6">
    <source>
        <dbReference type="ARBA" id="ARBA00023004"/>
    </source>
</evidence>
<dbReference type="RefSeq" id="XP_003852550.1">
    <property type="nucleotide sequence ID" value="XM_003852502.1"/>
</dbReference>
<dbReference type="PANTHER" id="PTHR33577">
    <property type="entry name" value="STERIGMATOCYSTIN BIOSYNTHESIS PEROXIDASE STCC-RELATED"/>
    <property type="match status" value="1"/>
</dbReference>
<evidence type="ECO:0000256" key="8">
    <source>
        <dbReference type="SAM" id="SignalP"/>
    </source>
</evidence>
<gene>
    <name evidence="10" type="ORF">MYCGRDRAFT_109582</name>
</gene>
<name>F9XB21_ZYMTI</name>
<comment type="similarity">
    <text evidence="7">Belongs to the chloroperoxidase family.</text>
</comment>
<dbReference type="OMA" id="AWYNMST"/>
<dbReference type="VEuPathDB" id="FungiDB:ZTRI_5.536"/>
<dbReference type="Pfam" id="PF01328">
    <property type="entry name" value="Peroxidase_2"/>
    <property type="match status" value="1"/>
</dbReference>
<keyword evidence="11" id="KW-1185">Reference proteome</keyword>
<dbReference type="InParanoid" id="F9XB21"/>
<sequence length="419" mass="44279">MFAVRAILCILSALSTCTAVPLASIQHEHNHHGIQHPRKSISSPVKVTQEHAFVPPAPGQQRGPCPALNALANHAYISRDGIVSLLEAVNGVTTVFDMGIDLATLLAVMAVVWAGDALSPNPSFSIGGIDVRVTDAVGGLIGTTGPAQGLAKAHDILEADASPTRNDLYLTGDAATMNLTRFEKLYSLVPTDRAFTMDDMADFAVIRFRESIEENKYFYYGPFTGLVARSASFCFVGRLLANHSDGHAGGTLTHGILKSFYAVTGDDPSNFTYKRGWERIPENWYGGSGGYGVAEINLDIISMAVRHPVLASIGGNTGTVNSFTGVDLSNPATGLANIPSLLKSNNLMCFALELVKGAIPSTANSLFATLAGPLTKLFDAVDAPLLSLACPAWRSVTEGGQSFLKRLQATYPGAKGSAL</sequence>
<keyword evidence="3" id="KW-0349">Heme</keyword>
<dbReference type="GO" id="GO:0046872">
    <property type="term" value="F:metal ion binding"/>
    <property type="evidence" value="ECO:0007669"/>
    <property type="project" value="UniProtKB-KW"/>
</dbReference>
<evidence type="ECO:0000256" key="1">
    <source>
        <dbReference type="ARBA" id="ARBA00001970"/>
    </source>
</evidence>
<keyword evidence="2" id="KW-0575">Peroxidase</keyword>
<reference evidence="10 11" key="1">
    <citation type="journal article" date="2011" name="PLoS Genet.">
        <title>Finished genome of the fungal wheat pathogen Mycosphaerella graminicola reveals dispensome structure, chromosome plasticity, and stealth pathogenesis.</title>
        <authorList>
            <person name="Goodwin S.B."/>
            <person name="Ben M'barek S."/>
            <person name="Dhillon B."/>
            <person name="Wittenberg A.H.J."/>
            <person name="Crane C.F."/>
            <person name="Hane J.K."/>
            <person name="Foster A.J."/>
            <person name="Van der Lee T.A.J."/>
            <person name="Grimwood J."/>
            <person name="Aerts A."/>
            <person name="Antoniw J."/>
            <person name="Bailey A."/>
            <person name="Bluhm B."/>
            <person name="Bowler J."/>
            <person name="Bristow J."/>
            <person name="van der Burgt A."/>
            <person name="Canto-Canche B."/>
            <person name="Churchill A.C.L."/>
            <person name="Conde-Ferraez L."/>
            <person name="Cools H.J."/>
            <person name="Coutinho P.M."/>
            <person name="Csukai M."/>
            <person name="Dehal P."/>
            <person name="De Wit P."/>
            <person name="Donzelli B."/>
            <person name="van de Geest H.C."/>
            <person name="van Ham R.C.H.J."/>
            <person name="Hammond-Kosack K.E."/>
            <person name="Henrissat B."/>
            <person name="Kilian A."/>
            <person name="Kobayashi A.K."/>
            <person name="Koopmann E."/>
            <person name="Kourmpetis Y."/>
            <person name="Kuzniar A."/>
            <person name="Lindquist E."/>
            <person name="Lombard V."/>
            <person name="Maliepaard C."/>
            <person name="Martins N."/>
            <person name="Mehrabi R."/>
            <person name="Nap J.P.H."/>
            <person name="Ponomarenko A."/>
            <person name="Rudd J.J."/>
            <person name="Salamov A."/>
            <person name="Schmutz J."/>
            <person name="Schouten H.J."/>
            <person name="Shapiro H."/>
            <person name="Stergiopoulos I."/>
            <person name="Torriani S.F.F."/>
            <person name="Tu H."/>
            <person name="de Vries R.P."/>
            <person name="Waalwijk C."/>
            <person name="Ware S.B."/>
            <person name="Wiebenga A."/>
            <person name="Zwiers L.-H."/>
            <person name="Oliver R.P."/>
            <person name="Grigoriev I.V."/>
            <person name="Kema G.H.J."/>
        </authorList>
    </citation>
    <scope>NUCLEOTIDE SEQUENCE [LARGE SCALE GENOMIC DNA]</scope>
    <source>
        <strain evidence="11">CBS 115943 / IPO323</strain>
    </source>
</reference>
<feature type="chain" id="PRO_5003395581" description="Heme haloperoxidase family profile domain-containing protein" evidence="8">
    <location>
        <begin position="20"/>
        <end position="419"/>
    </location>
</feature>
<accession>F9XB21</accession>
<dbReference type="GO" id="GO:0004601">
    <property type="term" value="F:peroxidase activity"/>
    <property type="evidence" value="ECO:0007669"/>
    <property type="project" value="UniProtKB-KW"/>
</dbReference>
<dbReference type="HOGENOM" id="CLU_029871_3_1_1"/>
<keyword evidence="4" id="KW-0479">Metal-binding</keyword>
<dbReference type="InterPro" id="IPR000028">
    <property type="entry name" value="Chloroperoxidase"/>
</dbReference>
<dbReference type="PROSITE" id="PS51405">
    <property type="entry name" value="HEME_HALOPEROXIDASE"/>
    <property type="match status" value="1"/>
</dbReference>
<proteinExistence type="inferred from homology"/>
<dbReference type="SUPFAM" id="SSF47571">
    <property type="entry name" value="Cloroperoxidase"/>
    <property type="match status" value="1"/>
</dbReference>
<dbReference type="EMBL" id="CM001200">
    <property type="protein sequence ID" value="EGP87526.1"/>
    <property type="molecule type" value="Genomic_DNA"/>
</dbReference>
<evidence type="ECO:0000256" key="5">
    <source>
        <dbReference type="ARBA" id="ARBA00023002"/>
    </source>
</evidence>
<organism evidence="10 11">
    <name type="scientific">Zymoseptoria tritici (strain CBS 115943 / IPO323)</name>
    <name type="common">Speckled leaf blotch fungus</name>
    <name type="synonym">Septoria tritici</name>
    <dbReference type="NCBI Taxonomy" id="336722"/>
    <lineage>
        <taxon>Eukaryota</taxon>
        <taxon>Fungi</taxon>
        <taxon>Dikarya</taxon>
        <taxon>Ascomycota</taxon>
        <taxon>Pezizomycotina</taxon>
        <taxon>Dothideomycetes</taxon>
        <taxon>Dothideomycetidae</taxon>
        <taxon>Mycosphaerellales</taxon>
        <taxon>Mycosphaerellaceae</taxon>
        <taxon>Zymoseptoria</taxon>
    </lineage>
</organism>
<evidence type="ECO:0000256" key="3">
    <source>
        <dbReference type="ARBA" id="ARBA00022617"/>
    </source>
</evidence>
<dbReference type="Gene3D" id="1.10.489.10">
    <property type="entry name" value="Chloroperoxidase-like"/>
    <property type="match status" value="1"/>
</dbReference>
<dbReference type="GeneID" id="13396872"/>
<feature type="signal peptide" evidence="8">
    <location>
        <begin position="1"/>
        <end position="19"/>
    </location>
</feature>
<dbReference type="InterPro" id="IPR036851">
    <property type="entry name" value="Chloroperoxidase-like_sf"/>
</dbReference>
<dbReference type="PANTHER" id="PTHR33577:SF16">
    <property type="entry name" value="HEME HALOPEROXIDASE FAMILY PROFILE DOMAIN-CONTAINING PROTEIN"/>
    <property type="match status" value="1"/>
</dbReference>
<keyword evidence="5" id="KW-0560">Oxidoreductase</keyword>